<dbReference type="Proteomes" id="UP001049176">
    <property type="component" value="Chromosome 9"/>
</dbReference>
<feature type="region of interest" description="Disordered" evidence="1">
    <location>
        <begin position="79"/>
        <end position="109"/>
    </location>
</feature>
<dbReference type="AlphaFoldDB" id="A0A9P7RPS6"/>
<comment type="caution">
    <text evidence="2">The sequence shown here is derived from an EMBL/GenBank/DDBJ whole genome shotgun (WGS) entry which is preliminary data.</text>
</comment>
<gene>
    <name evidence="2" type="ORF">E1B28_013438</name>
</gene>
<dbReference type="OrthoDB" id="10552604at2759"/>
<dbReference type="GeneID" id="66082513"/>
<evidence type="ECO:0000313" key="3">
    <source>
        <dbReference type="Proteomes" id="UP001049176"/>
    </source>
</evidence>
<dbReference type="KEGG" id="more:E1B28_013438"/>
<dbReference type="EMBL" id="CM032189">
    <property type="protein sequence ID" value="KAG7087474.1"/>
    <property type="molecule type" value="Genomic_DNA"/>
</dbReference>
<name>A0A9P7RPS6_9AGAR</name>
<protein>
    <submittedName>
        <fullName evidence="2">Uncharacterized protein</fullName>
    </submittedName>
</protein>
<proteinExistence type="predicted"/>
<sequence>MRVNFSDQRMGQQHSTAAKCSVCKGGWGKSDKTRCGGSMAICNRCTTRRFSLHTEIEGDSATITPSITTASTVTLTVMRGPRRPRTAGAEDRPSNSRRPVNFSRDSARAVMEKRRRLKEIGSYRDEWQRGNCLTSGPTIFPPLLFPSTER</sequence>
<keyword evidence="3" id="KW-1185">Reference proteome</keyword>
<evidence type="ECO:0000256" key="1">
    <source>
        <dbReference type="SAM" id="MobiDB-lite"/>
    </source>
</evidence>
<evidence type="ECO:0000313" key="2">
    <source>
        <dbReference type="EMBL" id="KAG7087474.1"/>
    </source>
</evidence>
<accession>A0A9P7RPS6</accession>
<dbReference type="RefSeq" id="XP_043003945.1">
    <property type="nucleotide sequence ID" value="XM_043158594.1"/>
</dbReference>
<reference evidence="2" key="1">
    <citation type="journal article" date="2021" name="Genome Biol. Evol.">
        <title>The assembled and annotated genome of the fairy-ring fungus Marasmius oreades.</title>
        <authorList>
            <person name="Hiltunen M."/>
            <person name="Ament-Velasquez S.L."/>
            <person name="Johannesson H."/>
        </authorList>
    </citation>
    <scope>NUCLEOTIDE SEQUENCE</scope>
    <source>
        <strain evidence="2">03SP1</strain>
    </source>
</reference>
<organism evidence="2 3">
    <name type="scientific">Marasmius oreades</name>
    <name type="common">fairy-ring Marasmius</name>
    <dbReference type="NCBI Taxonomy" id="181124"/>
    <lineage>
        <taxon>Eukaryota</taxon>
        <taxon>Fungi</taxon>
        <taxon>Dikarya</taxon>
        <taxon>Basidiomycota</taxon>
        <taxon>Agaricomycotina</taxon>
        <taxon>Agaricomycetes</taxon>
        <taxon>Agaricomycetidae</taxon>
        <taxon>Agaricales</taxon>
        <taxon>Marasmiineae</taxon>
        <taxon>Marasmiaceae</taxon>
        <taxon>Marasmius</taxon>
    </lineage>
</organism>